<dbReference type="AlphaFoldDB" id="A0A1U9QUE6"/>
<dbReference type="KEGG" id="snw:BBN63_18265"/>
<dbReference type="EMBL" id="CP018047">
    <property type="protein sequence ID" value="AQU67876.1"/>
    <property type="molecule type" value="Genomic_DNA"/>
</dbReference>
<dbReference type="Proteomes" id="UP000189677">
    <property type="component" value="Chromosome"/>
</dbReference>
<protein>
    <submittedName>
        <fullName evidence="2">Uncharacterized protein</fullName>
    </submittedName>
</protein>
<evidence type="ECO:0000256" key="1">
    <source>
        <dbReference type="SAM" id="MobiDB-lite"/>
    </source>
</evidence>
<sequence length="152" mass="16648">MQEAAERADSILEGTFRAIRPGVRWTHGETTVGSCDLSRRRAVMTIISEQRRGGFLGVVERSWRKSGYEITSVNSSRRFPAIYAKSHDGFGIRLSIGGEGQPFFEVATPCVEKSEVAAPTAETDGPNYAGGPIPRPDIHDDFWSAPTPPPRT</sequence>
<reference evidence="2 3" key="1">
    <citation type="submission" date="2016-11" db="EMBL/GenBank/DDBJ databases">
        <title>Complete genome sequence of Streptomyces niveus SCSIO 3406.</title>
        <authorList>
            <person name="Zhu Q."/>
            <person name="Cheng W."/>
            <person name="Song Y."/>
            <person name="Li Q."/>
            <person name="Ju J."/>
        </authorList>
    </citation>
    <scope>NUCLEOTIDE SEQUENCE [LARGE SCALE GENOMIC DNA]</scope>
    <source>
        <strain evidence="2 3">SCSIO 3406</strain>
    </source>
</reference>
<proteinExistence type="predicted"/>
<keyword evidence="3" id="KW-1185">Reference proteome</keyword>
<name>A0A1U9QUE6_STRNV</name>
<organism evidence="2 3">
    <name type="scientific">Streptomyces niveus</name>
    <name type="common">Streptomyces spheroides</name>
    <dbReference type="NCBI Taxonomy" id="193462"/>
    <lineage>
        <taxon>Bacteria</taxon>
        <taxon>Bacillati</taxon>
        <taxon>Actinomycetota</taxon>
        <taxon>Actinomycetes</taxon>
        <taxon>Kitasatosporales</taxon>
        <taxon>Streptomycetaceae</taxon>
        <taxon>Streptomyces</taxon>
    </lineage>
</organism>
<evidence type="ECO:0000313" key="3">
    <source>
        <dbReference type="Proteomes" id="UP000189677"/>
    </source>
</evidence>
<gene>
    <name evidence="2" type="ORF">BBN63_18265</name>
</gene>
<accession>A0A1U9QUE6</accession>
<evidence type="ECO:0000313" key="2">
    <source>
        <dbReference type="EMBL" id="AQU67876.1"/>
    </source>
</evidence>
<feature type="region of interest" description="Disordered" evidence="1">
    <location>
        <begin position="115"/>
        <end position="152"/>
    </location>
</feature>